<dbReference type="EC" id="2.6.1.-" evidence="8"/>
<dbReference type="SUPFAM" id="SSF53383">
    <property type="entry name" value="PLP-dependent transferases"/>
    <property type="match status" value="1"/>
</dbReference>
<protein>
    <recommendedName>
        <fullName evidence="8">Aminotransferase</fullName>
        <ecNumber evidence="8">2.6.1.-</ecNumber>
    </recommendedName>
</protein>
<dbReference type="CDD" id="cd00609">
    <property type="entry name" value="AAT_like"/>
    <property type="match status" value="1"/>
</dbReference>
<dbReference type="OrthoDB" id="9763453at2"/>
<reference evidence="10 11" key="1">
    <citation type="submission" date="2017-09" db="EMBL/GenBank/DDBJ databases">
        <authorList>
            <person name="Ehlers B."/>
            <person name="Leendertz F.H."/>
        </authorList>
    </citation>
    <scope>NUCLEOTIDE SEQUENCE [LARGE SCALE GENOMIC DNA]</scope>
    <source>
        <strain evidence="10 11">DSM 18289</strain>
    </source>
</reference>
<dbReference type="Pfam" id="PF00155">
    <property type="entry name" value="Aminotran_1_2"/>
    <property type="match status" value="1"/>
</dbReference>
<keyword evidence="5 8" id="KW-0808">Transferase</keyword>
<evidence type="ECO:0000256" key="3">
    <source>
        <dbReference type="ARBA" id="ARBA00011738"/>
    </source>
</evidence>
<dbReference type="InterPro" id="IPR015424">
    <property type="entry name" value="PyrdxlP-dep_Trfase"/>
</dbReference>
<dbReference type="PANTHER" id="PTHR46383">
    <property type="entry name" value="ASPARTATE AMINOTRANSFERASE"/>
    <property type="match status" value="1"/>
</dbReference>
<dbReference type="PANTHER" id="PTHR46383:SF1">
    <property type="entry name" value="ASPARTATE AMINOTRANSFERASE"/>
    <property type="match status" value="1"/>
</dbReference>
<dbReference type="InterPro" id="IPR015421">
    <property type="entry name" value="PyrdxlP-dep_Trfase_major"/>
</dbReference>
<evidence type="ECO:0000259" key="9">
    <source>
        <dbReference type="Pfam" id="PF00155"/>
    </source>
</evidence>
<dbReference type="GO" id="GO:0004069">
    <property type="term" value="F:L-aspartate:2-oxoglutarate aminotransferase activity"/>
    <property type="evidence" value="ECO:0007669"/>
    <property type="project" value="UniProtKB-EC"/>
</dbReference>
<keyword evidence="11" id="KW-1185">Reference proteome</keyword>
<dbReference type="AlphaFoldDB" id="A0A285PHI9"/>
<dbReference type="Gene3D" id="3.40.640.10">
    <property type="entry name" value="Type I PLP-dependent aspartate aminotransferase-like (Major domain)"/>
    <property type="match status" value="1"/>
</dbReference>
<dbReference type="Proteomes" id="UP000219439">
    <property type="component" value="Unassembled WGS sequence"/>
</dbReference>
<organism evidence="10 11">
    <name type="scientific">Cohaesibacter gelatinilyticus</name>
    <dbReference type="NCBI Taxonomy" id="372072"/>
    <lineage>
        <taxon>Bacteria</taxon>
        <taxon>Pseudomonadati</taxon>
        <taxon>Pseudomonadota</taxon>
        <taxon>Alphaproteobacteria</taxon>
        <taxon>Hyphomicrobiales</taxon>
        <taxon>Cohaesibacteraceae</taxon>
    </lineage>
</organism>
<dbReference type="EMBL" id="OBEL01000002">
    <property type="protein sequence ID" value="SNZ19341.1"/>
    <property type="molecule type" value="Genomic_DNA"/>
</dbReference>
<dbReference type="PROSITE" id="PS00105">
    <property type="entry name" value="AA_TRANSFER_CLASS_1"/>
    <property type="match status" value="1"/>
</dbReference>
<dbReference type="InterPro" id="IPR050596">
    <property type="entry name" value="AspAT/PAT-like"/>
</dbReference>
<dbReference type="GO" id="GO:0030170">
    <property type="term" value="F:pyridoxal phosphate binding"/>
    <property type="evidence" value="ECO:0007669"/>
    <property type="project" value="InterPro"/>
</dbReference>
<evidence type="ECO:0000256" key="4">
    <source>
        <dbReference type="ARBA" id="ARBA00022576"/>
    </source>
</evidence>
<dbReference type="InterPro" id="IPR004839">
    <property type="entry name" value="Aminotransferase_I/II_large"/>
</dbReference>
<evidence type="ECO:0000256" key="2">
    <source>
        <dbReference type="ARBA" id="ARBA00007441"/>
    </source>
</evidence>
<feature type="domain" description="Aminotransferase class I/classII large" evidence="9">
    <location>
        <begin position="39"/>
        <end position="399"/>
    </location>
</feature>
<evidence type="ECO:0000313" key="11">
    <source>
        <dbReference type="Proteomes" id="UP000219439"/>
    </source>
</evidence>
<comment type="catalytic activity">
    <reaction evidence="7">
        <text>L-aspartate + 2-oxoglutarate = oxaloacetate + L-glutamate</text>
        <dbReference type="Rhea" id="RHEA:21824"/>
        <dbReference type="ChEBI" id="CHEBI:16452"/>
        <dbReference type="ChEBI" id="CHEBI:16810"/>
        <dbReference type="ChEBI" id="CHEBI:29985"/>
        <dbReference type="ChEBI" id="CHEBI:29991"/>
        <dbReference type="EC" id="2.6.1.1"/>
    </reaction>
</comment>
<dbReference type="InterPro" id="IPR004838">
    <property type="entry name" value="NHTrfase_class1_PyrdxlP-BS"/>
</dbReference>
<dbReference type="Gene3D" id="3.90.1150.10">
    <property type="entry name" value="Aspartate Aminotransferase, domain 1"/>
    <property type="match status" value="1"/>
</dbReference>
<dbReference type="InterPro" id="IPR015422">
    <property type="entry name" value="PyrdxlP-dep_Trfase_small"/>
</dbReference>
<evidence type="ECO:0000313" key="10">
    <source>
        <dbReference type="EMBL" id="SNZ19341.1"/>
    </source>
</evidence>
<evidence type="ECO:0000256" key="1">
    <source>
        <dbReference type="ARBA" id="ARBA00001933"/>
    </source>
</evidence>
<evidence type="ECO:0000256" key="8">
    <source>
        <dbReference type="RuleBase" id="RU000481"/>
    </source>
</evidence>
<evidence type="ECO:0000256" key="5">
    <source>
        <dbReference type="ARBA" id="ARBA00022679"/>
    </source>
</evidence>
<comment type="cofactor">
    <cofactor evidence="1 8">
        <name>pyridoxal 5'-phosphate</name>
        <dbReference type="ChEBI" id="CHEBI:597326"/>
    </cofactor>
</comment>
<comment type="subunit">
    <text evidence="3">Homodimer.</text>
</comment>
<proteinExistence type="inferred from homology"/>
<gene>
    <name evidence="10" type="ORF">SAMN06265368_2424</name>
</gene>
<accession>A0A285PHI9</accession>
<dbReference type="FunFam" id="3.40.640.10:FF:000033">
    <property type="entry name" value="Aspartate aminotransferase"/>
    <property type="match status" value="1"/>
</dbReference>
<evidence type="ECO:0000256" key="6">
    <source>
        <dbReference type="ARBA" id="ARBA00022898"/>
    </source>
</evidence>
<sequence>MSSITANSTMRADRLKAVRPSMILGLVQKARQLKADGHPVIDLGIGEPDFETPQHVKDAAIKAIGNNETRYTIVPGTPAVRRAIIEKLERENRLIYRQDEISVSGGAKQVIYNAMASTLSPGDEVIIPAPYWSSYPDIVAIAEGRPVVVDCPQSQGFLISPEQLEKAITPLTKWLILNSPSNPTGGVYGSDHLEALADVLRCHPHVHILSDDIYEHLMFDGRCFTSLLNVAPDLKDRTLIVNGVSKAFAMTGWRIGYGAGPEDIVAAMNVVQGQSCTHACSISQAAAAAALSGPVDFFVERAARFQDRRDGVVAALNAIDGIDCLTPEGAFYVYPDCSGLIGMRTAAGRVLTSDTDICAWLLDEHHVSAVPGAAFGLSPHLRISTAACTDDLETACGRIAAACAELENVQ</sequence>
<dbReference type="GO" id="GO:0006520">
    <property type="term" value="P:amino acid metabolic process"/>
    <property type="evidence" value="ECO:0007669"/>
    <property type="project" value="InterPro"/>
</dbReference>
<comment type="similarity">
    <text evidence="2 8">Belongs to the class-I pyridoxal-phosphate-dependent aminotransferase family.</text>
</comment>
<keyword evidence="6" id="KW-0663">Pyridoxal phosphate</keyword>
<keyword evidence="4 8" id="KW-0032">Aminotransferase</keyword>
<evidence type="ECO:0000256" key="7">
    <source>
        <dbReference type="ARBA" id="ARBA00049185"/>
    </source>
</evidence>
<name>A0A285PHI9_9HYPH</name>